<name>A0ABY5NN29_9MICO</name>
<evidence type="ECO:0000313" key="4">
    <source>
        <dbReference type="Proteomes" id="UP001054811"/>
    </source>
</evidence>
<proteinExistence type="predicted"/>
<feature type="region of interest" description="Disordered" evidence="1">
    <location>
        <begin position="305"/>
        <end position="327"/>
    </location>
</feature>
<dbReference type="InterPro" id="IPR037401">
    <property type="entry name" value="SnoaL-like"/>
</dbReference>
<evidence type="ECO:0000259" key="2">
    <source>
        <dbReference type="Pfam" id="PF13577"/>
    </source>
</evidence>
<feature type="region of interest" description="Disordered" evidence="1">
    <location>
        <begin position="1"/>
        <end position="32"/>
    </location>
</feature>
<evidence type="ECO:0000256" key="1">
    <source>
        <dbReference type="SAM" id="MobiDB-lite"/>
    </source>
</evidence>
<dbReference type="SUPFAM" id="SSF54427">
    <property type="entry name" value="NTF2-like"/>
    <property type="match status" value="2"/>
</dbReference>
<feature type="region of interest" description="Disordered" evidence="1">
    <location>
        <begin position="571"/>
        <end position="590"/>
    </location>
</feature>
<feature type="domain" description="SnoaL-like" evidence="2">
    <location>
        <begin position="135"/>
        <end position="261"/>
    </location>
</feature>
<keyword evidence="4" id="KW-1185">Reference proteome</keyword>
<protein>
    <submittedName>
        <fullName evidence="3">Nuclear transport factor 2 family protein</fullName>
    </submittedName>
</protein>
<dbReference type="Gene3D" id="3.10.450.50">
    <property type="match status" value="2"/>
</dbReference>
<evidence type="ECO:0000313" key="3">
    <source>
        <dbReference type="EMBL" id="UUT36446.1"/>
    </source>
</evidence>
<reference evidence="3" key="1">
    <citation type="submission" date="2022-01" db="EMBL/GenBank/DDBJ databases">
        <title>Microbacterium eymi and Microbacterium rhizovicinus sp. nov., isolated from the rhizospheric soil of Elymus tsukushiensis, a plant native to the Dokdo Islands, Republic of Korea.</title>
        <authorList>
            <person name="Hwang Y.J."/>
        </authorList>
    </citation>
    <scope>NUCLEOTIDE SEQUENCE</scope>
    <source>
        <strain evidence="3">KUDC0405</strain>
    </source>
</reference>
<dbReference type="EMBL" id="CP091139">
    <property type="protein sequence ID" value="UUT36446.1"/>
    <property type="molecule type" value="Genomic_DNA"/>
</dbReference>
<organism evidence="3 4">
    <name type="scientific">Microbacterium elymi</name>
    <dbReference type="NCBI Taxonomy" id="2909587"/>
    <lineage>
        <taxon>Bacteria</taxon>
        <taxon>Bacillati</taxon>
        <taxon>Actinomycetota</taxon>
        <taxon>Actinomycetes</taxon>
        <taxon>Micrococcales</taxon>
        <taxon>Microbacteriaceae</taxon>
        <taxon>Microbacterium</taxon>
    </lineage>
</organism>
<feature type="compositionally biased region" description="Basic residues" evidence="1">
    <location>
        <begin position="14"/>
        <end position="29"/>
    </location>
</feature>
<sequence>MAADPAGRIGPARHVPHRARRRAAGPPRRRWIDRPRPLVVPLLQRGRHRGHGHRRRRLRERVPAHPEGWRIARQHCFPQYSGTHADGWTNIDGAELPMVPYHFTVDEVGVPLPPSNSPTPGPDIPDDELASTIAALEDEGAVRNLVHAYGYYVDRRMWTDVVELCTADVQVDLAPGGSFRGADGIREAMLTMGPEGLETGQLNDRPLFDTLVRILPGGLATTRSIELGMLGDATRHEAAWEVRILTTRCRKHNGVWRLDEVRLERVMHADYFRGWADADLRTPSAPTADDPLSASARAATDTAVATGAAAPATSTAATDPAAPATTPPAVLRTQLDRALAYDGVENVSSAYGYYIDDFQWTEMAALFAENGNKQSPFAGYYFGRDRITAAATSFWGSPPETRPGISYHWRTQPVISISADGRSASFRVRLFQPRTHKLPSRAGDFYAAGFHSGMYPNDQAVLEDGQWRLWSLTIDEPYFVSLDWRGGWASVPAATGTAPKPSRLMEIYPPDVPMTALGRRARHFRGGTGDVREWPEILPMWFHYRNPVSGRTPEHFWPDGVPTRIAPHTSMTAHGYQLPPDGPAAATAPE</sequence>
<gene>
    <name evidence="3" type="ORF">L2X98_26390</name>
</gene>
<accession>A0ABY5NN29</accession>
<dbReference type="InterPro" id="IPR032710">
    <property type="entry name" value="NTF2-like_dom_sf"/>
</dbReference>
<dbReference type="Proteomes" id="UP001054811">
    <property type="component" value="Chromosome"/>
</dbReference>
<feature type="domain" description="SnoaL-like" evidence="2">
    <location>
        <begin position="337"/>
        <end position="472"/>
    </location>
</feature>
<dbReference type="Pfam" id="PF13577">
    <property type="entry name" value="SnoaL_4"/>
    <property type="match status" value="2"/>
</dbReference>